<dbReference type="Proteomes" id="UP000221331">
    <property type="component" value="Segment"/>
</dbReference>
<name>A0A1J0MFD2_9CAUD</name>
<protein>
    <submittedName>
        <fullName evidence="1">Capsid protein</fullName>
    </submittedName>
</protein>
<organism evidence="1 2">
    <name type="scientific">Staphylococcus phage SpT5</name>
    <dbReference type="NCBI Taxonomy" id="1913448"/>
    <lineage>
        <taxon>Viruses</taxon>
        <taxon>Duplodnaviria</taxon>
        <taxon>Heunggongvirae</taxon>
        <taxon>Uroviricota</taxon>
        <taxon>Caudoviricetes</taxon>
        <taxon>Coventryvirus</taxon>
        <taxon>Coventryvirus SN8</taxon>
    </lineage>
</organism>
<evidence type="ECO:0000313" key="1">
    <source>
        <dbReference type="EMBL" id="APD19806.1"/>
    </source>
</evidence>
<sequence>MPAENNLINVEALGKAKSIDFANKLGVGLTKLFEALAIQNKIPMNVGSALKQYRFKVEDSEKPNGDVAEGDVIPLTKVTREQVDITELQFAKYRKSTSAEAIQAHGYDLAINQTDNEMIKYVQKKFRAKFFGTLKSAIENEERTNKAKLSAKNLQGALSKGRANLSVLLDDEITPIAFVNPNDTAEYLANGFINSTGAQFGVNLLTPYVGVKIVEFADVPQGEVWMTVAENLNVAYANPRGELARAFAFSTDATGFVGVLHDIQPQRLTSDTIYASAISMFPENIDAVIKVTIKADEVSNLPS</sequence>
<dbReference type="EMBL" id="KX827368">
    <property type="protein sequence ID" value="APD19806.1"/>
    <property type="molecule type" value="Genomic_DNA"/>
</dbReference>
<evidence type="ECO:0000313" key="2">
    <source>
        <dbReference type="Proteomes" id="UP000221331"/>
    </source>
</evidence>
<accession>A0A1J0MFD2</accession>
<gene>
    <name evidence="1" type="ORF">SpT5_058</name>
</gene>
<reference evidence="1 2" key="1">
    <citation type="submission" date="2016-09" db="EMBL/GenBank/DDBJ databases">
        <title>Whole-genome sequencing of Staphylococcus pseudintermedius phages.</title>
        <authorList>
            <person name="Breteau M."/>
            <person name="Kot W."/>
            <person name="Vogensen F.K."/>
            <person name="Moodley A."/>
            <person name="Wellington E.M.H."/>
            <person name="Hodgson D.A."/>
        </authorList>
    </citation>
    <scope>NUCLEOTIDE SEQUENCE [LARGE SCALE GENOMIC DNA]</scope>
</reference>
<proteinExistence type="predicted"/>